<keyword evidence="7" id="KW-1185">Reference proteome</keyword>
<feature type="domain" description="Clp ATPase C-terminal" evidence="5">
    <location>
        <begin position="474"/>
        <end position="568"/>
    </location>
</feature>
<dbReference type="InterPro" id="IPR001270">
    <property type="entry name" value="ClpA/B"/>
</dbReference>
<dbReference type="FunFam" id="3.40.50.300:FF:000025">
    <property type="entry name" value="ATP-dependent Clp protease subunit"/>
    <property type="match status" value="1"/>
</dbReference>
<dbReference type="Gene3D" id="3.40.50.300">
    <property type="entry name" value="P-loop containing nucleotide triphosphate hydrolases"/>
    <property type="match status" value="3"/>
</dbReference>
<organism evidence="6 7">
    <name type="scientific">Oldenlandia corymbosa var. corymbosa</name>
    <dbReference type="NCBI Taxonomy" id="529605"/>
    <lineage>
        <taxon>Eukaryota</taxon>
        <taxon>Viridiplantae</taxon>
        <taxon>Streptophyta</taxon>
        <taxon>Embryophyta</taxon>
        <taxon>Tracheophyta</taxon>
        <taxon>Spermatophyta</taxon>
        <taxon>Magnoliopsida</taxon>
        <taxon>eudicotyledons</taxon>
        <taxon>Gunneridae</taxon>
        <taxon>Pentapetalae</taxon>
        <taxon>asterids</taxon>
        <taxon>lamiids</taxon>
        <taxon>Gentianales</taxon>
        <taxon>Rubiaceae</taxon>
        <taxon>Rubioideae</taxon>
        <taxon>Spermacoceae</taxon>
        <taxon>Hedyotis-Oldenlandia complex</taxon>
        <taxon>Oldenlandia</taxon>
    </lineage>
</organism>
<dbReference type="InterPro" id="IPR050130">
    <property type="entry name" value="ClpA_ClpB"/>
</dbReference>
<dbReference type="GO" id="GO:0005737">
    <property type="term" value="C:cytoplasm"/>
    <property type="evidence" value="ECO:0007669"/>
    <property type="project" value="TreeGrafter"/>
</dbReference>
<dbReference type="PANTHER" id="PTHR11638">
    <property type="entry name" value="ATP-DEPENDENT CLP PROTEASE"/>
    <property type="match status" value="1"/>
</dbReference>
<dbReference type="AlphaFoldDB" id="A0AAV1DGR0"/>
<evidence type="ECO:0000259" key="5">
    <source>
        <dbReference type="SMART" id="SM01086"/>
    </source>
</evidence>
<dbReference type="PANTHER" id="PTHR11638:SF189">
    <property type="entry name" value="CLP R DOMAIN-CONTAINING PROTEIN"/>
    <property type="match status" value="1"/>
</dbReference>
<dbReference type="InterPro" id="IPR003959">
    <property type="entry name" value="ATPase_AAA_core"/>
</dbReference>
<evidence type="ECO:0000313" key="6">
    <source>
        <dbReference type="EMBL" id="CAI9106818.1"/>
    </source>
</evidence>
<dbReference type="GO" id="GO:0016887">
    <property type="term" value="F:ATP hydrolysis activity"/>
    <property type="evidence" value="ECO:0007669"/>
    <property type="project" value="InterPro"/>
</dbReference>
<feature type="domain" description="AAA+ ATPase" evidence="4">
    <location>
        <begin position="312"/>
        <end position="475"/>
    </location>
</feature>
<dbReference type="Pfam" id="PF07724">
    <property type="entry name" value="AAA_2"/>
    <property type="match status" value="1"/>
</dbReference>
<evidence type="ECO:0000256" key="3">
    <source>
        <dbReference type="ARBA" id="ARBA00023186"/>
    </source>
</evidence>
<dbReference type="EMBL" id="OX459122">
    <property type="protein sequence ID" value="CAI9106818.1"/>
    <property type="molecule type" value="Genomic_DNA"/>
</dbReference>
<dbReference type="Pfam" id="PF17871">
    <property type="entry name" value="AAA_lid_9"/>
    <property type="match status" value="1"/>
</dbReference>
<dbReference type="GO" id="GO:0005524">
    <property type="term" value="F:ATP binding"/>
    <property type="evidence" value="ECO:0007669"/>
    <property type="project" value="UniProtKB-KW"/>
</dbReference>
<keyword evidence="3" id="KW-0143">Chaperone</keyword>
<sequence length="575" mass="63716">MDDLIKHISEMSQQQPLKDRPKWQIGSGNWKRASNKASVTNFMPEKGEQRMPNRLSPMNLGRASAEAASSLAYGRLVSNVVNEVKQSNGEVILFLDELHMLDGKATYIMKNHLAQGDLKCIGATTPKGYRKFIAENPALQRTFQVVRVPEPSVGETIEILRGLKSKFEVHYSVVYSDDALITAAELSNQCISDAYFPNKALAVMDEAGASVRCYGGGNNANEENEQHCGGEQPVNGGLVSSDNVVSCEVIKQVISSRVGTPIEKVPEDKSFQLLDMERVFGKKIIGQDEAIQAVAKKAVRRARVGLSNPDGPIATFLFTGPTGVGKTQLAKLLAMEYYRSNESMVRLDMSEYMEKHSVARLFGSPPGYVGYREGGQLTEPIRKKPRSLILFDEIEKAYVDVFNALLQVLDDGRLTDGKGQVVDFKSTIIIMTSNAGFHHSSSSEDQGYVSTELKRIFRPEFLNRIDEIVVFKSLTKVELTKIVEIMLAEVCERLVQKNNITVEVSMGFKEKLISESGCEEANNYGARPLRRAITKNLEEKLAESILNGEVREGDSVVVDVNSEGNLVLSRKRNKH</sequence>
<dbReference type="GO" id="GO:0034605">
    <property type="term" value="P:cellular response to heat"/>
    <property type="evidence" value="ECO:0007669"/>
    <property type="project" value="TreeGrafter"/>
</dbReference>
<name>A0AAV1DGR0_OLDCO</name>
<dbReference type="Gene3D" id="1.10.8.60">
    <property type="match status" value="1"/>
</dbReference>
<reference evidence="6" key="1">
    <citation type="submission" date="2023-03" db="EMBL/GenBank/DDBJ databases">
        <authorList>
            <person name="Julca I."/>
        </authorList>
    </citation>
    <scope>NUCLEOTIDE SEQUENCE</scope>
</reference>
<gene>
    <name evidence="6" type="ORF">OLC1_LOCUS15263</name>
</gene>
<accession>A0AAV1DGR0</accession>
<dbReference type="InterPro" id="IPR003593">
    <property type="entry name" value="AAA+_ATPase"/>
</dbReference>
<dbReference type="SMART" id="SM00382">
    <property type="entry name" value="AAA"/>
    <property type="match status" value="1"/>
</dbReference>
<keyword evidence="2" id="KW-0067">ATP-binding</keyword>
<dbReference type="PRINTS" id="PR00300">
    <property type="entry name" value="CLPPROTEASEA"/>
</dbReference>
<dbReference type="Proteomes" id="UP001161247">
    <property type="component" value="Chromosome 5"/>
</dbReference>
<dbReference type="InterPro" id="IPR019489">
    <property type="entry name" value="Clp_ATPase_C"/>
</dbReference>
<dbReference type="PROSITE" id="PS00871">
    <property type="entry name" value="CLPAB_2"/>
    <property type="match status" value="1"/>
</dbReference>
<evidence type="ECO:0000259" key="4">
    <source>
        <dbReference type="SMART" id="SM00382"/>
    </source>
</evidence>
<dbReference type="Pfam" id="PF10431">
    <property type="entry name" value="ClpB_D2-small"/>
    <property type="match status" value="1"/>
</dbReference>
<evidence type="ECO:0000313" key="7">
    <source>
        <dbReference type="Proteomes" id="UP001161247"/>
    </source>
</evidence>
<dbReference type="SMART" id="SM01086">
    <property type="entry name" value="ClpB_D2-small"/>
    <property type="match status" value="1"/>
</dbReference>
<dbReference type="InterPro" id="IPR041546">
    <property type="entry name" value="ClpA/ClpB_AAA_lid"/>
</dbReference>
<dbReference type="CDD" id="cd19499">
    <property type="entry name" value="RecA-like_ClpB_Hsp104-like"/>
    <property type="match status" value="1"/>
</dbReference>
<keyword evidence="1" id="KW-0547">Nucleotide-binding</keyword>
<evidence type="ECO:0000256" key="1">
    <source>
        <dbReference type="ARBA" id="ARBA00022741"/>
    </source>
</evidence>
<evidence type="ECO:0000256" key="2">
    <source>
        <dbReference type="ARBA" id="ARBA00022840"/>
    </source>
</evidence>
<proteinExistence type="predicted"/>
<dbReference type="InterPro" id="IPR028299">
    <property type="entry name" value="ClpA/B_CS2"/>
</dbReference>
<protein>
    <submittedName>
        <fullName evidence="6">OLC1v1006048C3</fullName>
    </submittedName>
</protein>
<dbReference type="InterPro" id="IPR027417">
    <property type="entry name" value="P-loop_NTPase"/>
</dbReference>
<dbReference type="SUPFAM" id="SSF52540">
    <property type="entry name" value="P-loop containing nucleoside triphosphate hydrolases"/>
    <property type="match status" value="2"/>
</dbReference>